<dbReference type="OrthoDB" id="9803599at2"/>
<evidence type="ECO:0000256" key="11">
    <source>
        <dbReference type="PIRSR" id="PIRSR001174-1"/>
    </source>
</evidence>
<comment type="subcellular location">
    <subcellularLocation>
        <location evidence="1 9 10">Cytoplasm</location>
    </subcellularLocation>
</comment>
<dbReference type="Gene3D" id="3.40.50.300">
    <property type="entry name" value="P-loop containing nucleotide triphosphate hydrolases"/>
    <property type="match status" value="1"/>
</dbReference>
<evidence type="ECO:0000256" key="1">
    <source>
        <dbReference type="ARBA" id="ARBA00004496"/>
    </source>
</evidence>
<keyword evidence="18" id="KW-1185">Reference proteome</keyword>
<dbReference type="Gene3D" id="2.30.130.40">
    <property type="entry name" value="LON domain-like"/>
    <property type="match status" value="1"/>
</dbReference>
<evidence type="ECO:0000256" key="2">
    <source>
        <dbReference type="ARBA" id="ARBA00022490"/>
    </source>
</evidence>
<dbReference type="InterPro" id="IPR015947">
    <property type="entry name" value="PUA-like_sf"/>
</dbReference>
<protein>
    <recommendedName>
        <fullName evidence="9 10">Lon protease</fullName>
        <ecNumber evidence="9 10">3.4.21.53</ecNumber>
    </recommendedName>
    <alternativeName>
        <fullName evidence="9">ATP-dependent protease La</fullName>
    </alternativeName>
</protein>
<dbReference type="RefSeq" id="WP_069718439.1">
    <property type="nucleotide sequence ID" value="NZ_MJEH01000061.1"/>
</dbReference>
<evidence type="ECO:0000256" key="4">
    <source>
        <dbReference type="ARBA" id="ARBA00022741"/>
    </source>
</evidence>
<sequence length="780" mass="87559">MAKKTEMMEMTIPLLPLRGLLVYPSMVLHLDVGRDKSVQALEKAMVNDHIIFLVTQKEVGVNEPDIEDMYEVGTIAKVKQMLKLPNGTIRVLVEGLYRGRIVEYTNEDEYFEVNIEQIEEESTNDVEEEALMRALLNQFEQYIKLSKKISAETFASVSDIDEPGRMADLIASHLSLKIKEKQEILETTNVQERIESLITIINNEKEVLGLEKKISKRVKRSMERTQKEYYLREQMKAIQKELGDKDGKAGEVAELKKMIEDKGMPKRVEEAALKELDRFEKIPNTSAESSVIRNYIDWILALPWSEETTDRLNIQNAQKVLDEDHYGLETVKERVLEYLAVQKLTNSLKGPILCLAGPPGVGKTSLARSIARSLERNFVRASLGGVRDEAEIRGHRRTYVGAMPGRIIQGMKNAGTINPVFLLDEIDKMSNDFRGDPSAAMLEVLDPEQNGTYSDHYIEESYDLSKVMFIATANNISTIPGPLLDRMEVITIAGYTEVEKVHIARDHLLPKQVKEHGLEKGKIQIRDEALLKLIREYTREAGVRNLERQIAKLCRKAAKVIVSEERKRVIYTDKNLEEYLGKPRFRYGQAEIVDQVGAATGLAYTSAGGDTLSIEVSIYPGKGKLILTGKLGDVMKESAQAAFSYIRSRAEELEIDPEFVEKNDIHIHVPEGAVPKDGPSAGITIATALISSLTNRPVRKEVGMTGEITLRGRVLPIGGLKEKSLSAHRAGLTEIIIPKDNEKDIEDIPESVREGLNFIPVSHLDEVLRHALAGEKNESN</sequence>
<evidence type="ECO:0000256" key="6">
    <source>
        <dbReference type="ARBA" id="ARBA00022825"/>
    </source>
</evidence>
<dbReference type="Gene3D" id="1.20.58.1480">
    <property type="match status" value="1"/>
</dbReference>
<dbReference type="GO" id="GO:0034605">
    <property type="term" value="P:cellular response to heat"/>
    <property type="evidence" value="ECO:0007669"/>
    <property type="project" value="UniProtKB-UniRule"/>
</dbReference>
<dbReference type="PROSITE" id="PS01046">
    <property type="entry name" value="LON_SER"/>
    <property type="match status" value="1"/>
</dbReference>
<dbReference type="InterPro" id="IPR003593">
    <property type="entry name" value="AAA+_ATPase"/>
</dbReference>
<keyword evidence="8 9" id="KW-0346">Stress response</keyword>
<dbReference type="InterPro" id="IPR004815">
    <property type="entry name" value="Lon_bac/euk-typ"/>
</dbReference>
<dbReference type="STRING" id="1305675.BFG57_04775"/>
<keyword evidence="4 9" id="KW-0547">Nucleotide-binding</keyword>
<dbReference type="FunFam" id="1.20.5.5270:FF:000002">
    <property type="entry name" value="Lon protease homolog"/>
    <property type="match status" value="1"/>
</dbReference>
<dbReference type="SMART" id="SM00464">
    <property type="entry name" value="LON"/>
    <property type="match status" value="1"/>
</dbReference>
<dbReference type="Gene3D" id="1.10.8.60">
    <property type="match status" value="1"/>
</dbReference>
<keyword evidence="6 9" id="KW-0720">Serine protease</keyword>
<evidence type="ECO:0000256" key="8">
    <source>
        <dbReference type="ARBA" id="ARBA00023016"/>
    </source>
</evidence>
<evidence type="ECO:0000256" key="7">
    <source>
        <dbReference type="ARBA" id="ARBA00022840"/>
    </source>
</evidence>
<dbReference type="Pfam" id="PF02190">
    <property type="entry name" value="LON_substr_bdg"/>
    <property type="match status" value="1"/>
</dbReference>
<dbReference type="PIRSF" id="PIRSF001174">
    <property type="entry name" value="Lon_proteas"/>
    <property type="match status" value="1"/>
</dbReference>
<dbReference type="InterPro" id="IPR008268">
    <property type="entry name" value="Peptidase_S16_AS"/>
</dbReference>
<dbReference type="SUPFAM" id="SSF88697">
    <property type="entry name" value="PUA domain-like"/>
    <property type="match status" value="1"/>
</dbReference>
<evidence type="ECO:0000259" key="15">
    <source>
        <dbReference type="PROSITE" id="PS51786"/>
    </source>
</evidence>
<feature type="domain" description="Lon N-terminal" evidence="16">
    <location>
        <begin position="12"/>
        <end position="205"/>
    </location>
</feature>
<dbReference type="EC" id="3.4.21.53" evidence="9 10"/>
<dbReference type="InterPro" id="IPR027543">
    <property type="entry name" value="Lon_bac"/>
</dbReference>
<dbReference type="Pfam" id="PF00004">
    <property type="entry name" value="AAA"/>
    <property type="match status" value="1"/>
</dbReference>
<dbReference type="InterPro" id="IPR014721">
    <property type="entry name" value="Ribsml_uS5_D2-typ_fold_subgr"/>
</dbReference>
<dbReference type="GO" id="GO:0006515">
    <property type="term" value="P:protein quality control for misfolded or incompletely synthesized proteins"/>
    <property type="evidence" value="ECO:0007669"/>
    <property type="project" value="UniProtKB-UniRule"/>
</dbReference>
<dbReference type="PANTHER" id="PTHR10046">
    <property type="entry name" value="ATP DEPENDENT LON PROTEASE FAMILY MEMBER"/>
    <property type="match status" value="1"/>
</dbReference>
<dbReference type="InterPro" id="IPR054594">
    <property type="entry name" value="Lon_lid"/>
</dbReference>
<evidence type="ECO:0000256" key="12">
    <source>
        <dbReference type="PIRSR" id="PIRSR001174-2"/>
    </source>
</evidence>
<dbReference type="Pfam" id="PF22667">
    <property type="entry name" value="Lon_lid"/>
    <property type="match status" value="1"/>
</dbReference>
<dbReference type="GO" id="GO:0005524">
    <property type="term" value="F:ATP binding"/>
    <property type="evidence" value="ECO:0007669"/>
    <property type="project" value="UniProtKB-UniRule"/>
</dbReference>
<dbReference type="GO" id="GO:0005737">
    <property type="term" value="C:cytoplasm"/>
    <property type="evidence" value="ECO:0007669"/>
    <property type="project" value="UniProtKB-SubCell"/>
</dbReference>
<comment type="subunit">
    <text evidence="9 10">Homohexamer. Organized in a ring with a central cavity.</text>
</comment>
<dbReference type="GO" id="GO:0016887">
    <property type="term" value="F:ATP hydrolysis activity"/>
    <property type="evidence" value="ECO:0007669"/>
    <property type="project" value="UniProtKB-UniRule"/>
</dbReference>
<evidence type="ECO:0000256" key="10">
    <source>
        <dbReference type="PIRNR" id="PIRNR001174"/>
    </source>
</evidence>
<dbReference type="SMART" id="SM00382">
    <property type="entry name" value="AAA"/>
    <property type="match status" value="1"/>
</dbReference>
<evidence type="ECO:0000256" key="13">
    <source>
        <dbReference type="PROSITE-ProRule" id="PRU01122"/>
    </source>
</evidence>
<dbReference type="PROSITE" id="PS51787">
    <property type="entry name" value="LON_N"/>
    <property type="match status" value="1"/>
</dbReference>
<keyword evidence="3 9" id="KW-0645">Protease</keyword>
<feature type="binding site" evidence="9 12">
    <location>
        <begin position="357"/>
        <end position="364"/>
    </location>
    <ligand>
        <name>ATP</name>
        <dbReference type="ChEBI" id="CHEBI:30616"/>
    </ligand>
</feature>
<evidence type="ECO:0000259" key="16">
    <source>
        <dbReference type="PROSITE" id="PS51787"/>
    </source>
</evidence>
<dbReference type="InterPro" id="IPR020568">
    <property type="entry name" value="Ribosomal_Su5_D2-typ_SF"/>
</dbReference>
<dbReference type="GO" id="GO:0004252">
    <property type="term" value="F:serine-type endopeptidase activity"/>
    <property type="evidence" value="ECO:0007669"/>
    <property type="project" value="UniProtKB-UniRule"/>
</dbReference>
<dbReference type="Gene3D" id="3.30.230.10">
    <property type="match status" value="1"/>
</dbReference>
<evidence type="ECO:0000256" key="14">
    <source>
        <dbReference type="RuleBase" id="RU000591"/>
    </source>
</evidence>
<comment type="catalytic activity">
    <reaction evidence="9 10 13">
        <text>Hydrolysis of proteins in presence of ATP.</text>
        <dbReference type="EC" id="3.4.21.53"/>
    </reaction>
</comment>
<proteinExistence type="evidence at transcript level"/>
<dbReference type="InterPro" id="IPR046336">
    <property type="entry name" value="Lon_prtase_N_sf"/>
</dbReference>
<dbReference type="Proteomes" id="UP000095209">
    <property type="component" value="Unassembled WGS sequence"/>
</dbReference>
<evidence type="ECO:0000313" key="18">
    <source>
        <dbReference type="Proteomes" id="UP000095209"/>
    </source>
</evidence>
<dbReference type="SUPFAM" id="SSF52540">
    <property type="entry name" value="P-loop containing nucleoside triphosphate hydrolases"/>
    <property type="match status" value="1"/>
</dbReference>
<organism evidence="17 18">
    <name type="scientific">Bacillus solimangrovi</name>
    <dbReference type="NCBI Taxonomy" id="1305675"/>
    <lineage>
        <taxon>Bacteria</taxon>
        <taxon>Bacillati</taxon>
        <taxon>Bacillota</taxon>
        <taxon>Bacilli</taxon>
        <taxon>Bacillales</taxon>
        <taxon>Bacillaceae</taxon>
        <taxon>Bacillus</taxon>
    </lineage>
</organism>
<dbReference type="GO" id="GO:0004176">
    <property type="term" value="F:ATP-dependent peptidase activity"/>
    <property type="evidence" value="ECO:0007669"/>
    <property type="project" value="UniProtKB-UniRule"/>
</dbReference>
<dbReference type="InterPro" id="IPR027417">
    <property type="entry name" value="P-loop_NTPase"/>
</dbReference>
<dbReference type="InterPro" id="IPR008269">
    <property type="entry name" value="Lon_proteolytic"/>
</dbReference>
<dbReference type="NCBIfam" id="NF008053">
    <property type="entry name" value="PRK10787.1"/>
    <property type="match status" value="1"/>
</dbReference>
<dbReference type="PRINTS" id="PR00830">
    <property type="entry name" value="ENDOLAPTASE"/>
</dbReference>
<name>A0A1E5LBH7_9BACI</name>
<dbReference type="CDD" id="cd19500">
    <property type="entry name" value="RecA-like_Lon"/>
    <property type="match status" value="1"/>
</dbReference>
<keyword evidence="2 9" id="KW-0963">Cytoplasm</keyword>
<comment type="similarity">
    <text evidence="9 10 13 14">Belongs to the peptidase S16 family.</text>
</comment>
<dbReference type="InterPro" id="IPR003959">
    <property type="entry name" value="ATPase_AAA_core"/>
</dbReference>
<accession>A0A1E5LBH7</accession>
<feature type="active site" evidence="9 11">
    <location>
        <position position="723"/>
    </location>
</feature>
<dbReference type="Gene3D" id="1.20.5.5270">
    <property type="match status" value="1"/>
</dbReference>
<dbReference type="FunFam" id="3.30.230.10:FF:000010">
    <property type="entry name" value="Lon protease"/>
    <property type="match status" value="1"/>
</dbReference>
<comment type="caution">
    <text evidence="17">The sequence shown here is derived from an EMBL/GenBank/DDBJ whole genome shotgun (WGS) entry which is preliminary data.</text>
</comment>
<dbReference type="HAMAP" id="MF_01973">
    <property type="entry name" value="lon_bact"/>
    <property type="match status" value="1"/>
</dbReference>
<dbReference type="SUPFAM" id="SSF54211">
    <property type="entry name" value="Ribosomal protein S5 domain 2-like"/>
    <property type="match status" value="1"/>
</dbReference>
<keyword evidence="7 9" id="KW-0067">ATP-binding</keyword>
<evidence type="ECO:0000256" key="3">
    <source>
        <dbReference type="ARBA" id="ARBA00022670"/>
    </source>
</evidence>
<dbReference type="GO" id="GO:0043565">
    <property type="term" value="F:sequence-specific DNA binding"/>
    <property type="evidence" value="ECO:0007669"/>
    <property type="project" value="UniProtKB-UniRule"/>
</dbReference>
<feature type="domain" description="Lon proteolytic" evidence="15">
    <location>
        <begin position="593"/>
        <end position="774"/>
    </location>
</feature>
<keyword evidence="5 9" id="KW-0378">Hydrolase</keyword>
<dbReference type="NCBIfam" id="TIGR00763">
    <property type="entry name" value="lon"/>
    <property type="match status" value="1"/>
</dbReference>
<gene>
    <name evidence="9" type="primary">lon</name>
    <name evidence="17" type="ORF">BFG57_04775</name>
</gene>
<dbReference type="EMBL" id="MJEH01000061">
    <property type="protein sequence ID" value="OEH91431.1"/>
    <property type="molecule type" value="Genomic_DNA"/>
</dbReference>
<evidence type="ECO:0000313" key="17">
    <source>
        <dbReference type="EMBL" id="OEH91431.1"/>
    </source>
</evidence>
<feature type="active site" evidence="9 11">
    <location>
        <position position="680"/>
    </location>
</feature>
<reference evidence="17 18" key="1">
    <citation type="submission" date="2016-08" db="EMBL/GenBank/DDBJ databases">
        <title>Genome of Bacillus solimangrovi GH2-4.</title>
        <authorList>
            <person name="Lim S."/>
            <person name="Kim B.-C."/>
        </authorList>
    </citation>
    <scope>NUCLEOTIDE SEQUENCE [LARGE SCALE GENOMIC DNA]</scope>
    <source>
        <strain evidence="17 18">GH2-4</strain>
    </source>
</reference>
<evidence type="ECO:0000256" key="5">
    <source>
        <dbReference type="ARBA" id="ARBA00022801"/>
    </source>
</evidence>
<comment type="function">
    <text evidence="9">ATP-dependent serine protease that mediates the selective degradation of mutant and abnormal proteins as well as certain short-lived regulatory proteins. Required for cellular homeostasis and for survival from DNA damage and developmental changes induced by stress. Degrades polypeptides processively to yield small peptide fragments that are 5 to 10 amino acids long. Binds to DNA in a double-stranded, site-specific manner.</text>
</comment>
<dbReference type="AlphaFoldDB" id="A0A1E5LBH7"/>
<evidence type="ECO:0000256" key="9">
    <source>
        <dbReference type="HAMAP-Rule" id="MF_01973"/>
    </source>
</evidence>
<dbReference type="PROSITE" id="PS51786">
    <property type="entry name" value="LON_PROTEOLYTIC"/>
    <property type="match status" value="1"/>
</dbReference>
<dbReference type="FunFam" id="3.40.50.300:FF:000382">
    <property type="entry name" value="Lon protease homolog 2, peroxisomal"/>
    <property type="match status" value="1"/>
</dbReference>
<dbReference type="InterPro" id="IPR003111">
    <property type="entry name" value="Lon_prtase_N"/>
</dbReference>
<dbReference type="InterPro" id="IPR027065">
    <property type="entry name" value="Lon_Prtase"/>
</dbReference>
<comment type="induction">
    <text evidence="9">By heat shock.</text>
</comment>
<dbReference type="Pfam" id="PF05362">
    <property type="entry name" value="Lon_C"/>
    <property type="match status" value="1"/>
</dbReference>